<evidence type="ECO:0000313" key="2">
    <source>
        <dbReference type="EMBL" id="KAK7536251.1"/>
    </source>
</evidence>
<name>A0ABR1LNZ0_9PEZI</name>
<feature type="compositionally biased region" description="Basic and acidic residues" evidence="1">
    <location>
        <begin position="90"/>
        <end position="115"/>
    </location>
</feature>
<dbReference type="Proteomes" id="UP001360953">
    <property type="component" value="Unassembled WGS sequence"/>
</dbReference>
<feature type="compositionally biased region" description="Polar residues" evidence="1">
    <location>
        <begin position="16"/>
        <end position="25"/>
    </location>
</feature>
<proteinExistence type="predicted"/>
<feature type="region of interest" description="Disordered" evidence="1">
    <location>
        <begin position="1"/>
        <end position="117"/>
    </location>
</feature>
<dbReference type="EMBL" id="JBBPEH010000007">
    <property type="protein sequence ID" value="KAK7536251.1"/>
    <property type="molecule type" value="Genomic_DNA"/>
</dbReference>
<accession>A0ABR1LNZ0</accession>
<feature type="compositionally biased region" description="Low complexity" evidence="1">
    <location>
        <begin position="44"/>
        <end position="68"/>
    </location>
</feature>
<keyword evidence="3" id="KW-1185">Reference proteome</keyword>
<comment type="caution">
    <text evidence="2">The sequence shown here is derived from an EMBL/GenBank/DDBJ whole genome shotgun (WGS) entry which is preliminary data.</text>
</comment>
<evidence type="ECO:0000256" key="1">
    <source>
        <dbReference type="SAM" id="MobiDB-lite"/>
    </source>
</evidence>
<feature type="region of interest" description="Disordered" evidence="1">
    <location>
        <begin position="306"/>
        <end position="401"/>
    </location>
</feature>
<protein>
    <recommendedName>
        <fullName evidence="4">ZAD domain-containing protein</fullName>
    </recommendedName>
</protein>
<reference evidence="2 3" key="1">
    <citation type="submission" date="2024-04" db="EMBL/GenBank/DDBJ databases">
        <title>Phyllosticta paracitricarpa is synonymous to the EU quarantine fungus P. citricarpa based on phylogenomic analyses.</title>
        <authorList>
            <consortium name="Lawrence Berkeley National Laboratory"/>
            <person name="Van ingen-buijs V.A."/>
            <person name="Van westerhoven A.C."/>
            <person name="Haridas S."/>
            <person name="Skiadas P."/>
            <person name="Martin F."/>
            <person name="Groenewald J.Z."/>
            <person name="Crous P.W."/>
            <person name="Seidl M.F."/>
        </authorList>
    </citation>
    <scope>NUCLEOTIDE SEQUENCE [LARGE SCALE GENOMIC DNA]</scope>
    <source>
        <strain evidence="2 3">CPC 17464</strain>
    </source>
</reference>
<evidence type="ECO:0000313" key="3">
    <source>
        <dbReference type="Proteomes" id="UP001360953"/>
    </source>
</evidence>
<feature type="region of interest" description="Disordered" evidence="1">
    <location>
        <begin position="216"/>
        <end position="248"/>
    </location>
</feature>
<feature type="compositionally biased region" description="Low complexity" evidence="1">
    <location>
        <begin position="26"/>
        <end position="36"/>
    </location>
</feature>
<feature type="compositionally biased region" description="Low complexity" evidence="1">
    <location>
        <begin position="319"/>
        <end position="330"/>
    </location>
</feature>
<organism evidence="2 3">
    <name type="scientific">Phyllosticta citribraziliensis</name>
    <dbReference type="NCBI Taxonomy" id="989973"/>
    <lineage>
        <taxon>Eukaryota</taxon>
        <taxon>Fungi</taxon>
        <taxon>Dikarya</taxon>
        <taxon>Ascomycota</taxon>
        <taxon>Pezizomycotina</taxon>
        <taxon>Dothideomycetes</taxon>
        <taxon>Dothideomycetes incertae sedis</taxon>
        <taxon>Botryosphaeriales</taxon>
        <taxon>Phyllostictaceae</taxon>
        <taxon>Phyllosticta</taxon>
    </lineage>
</organism>
<dbReference type="GeneID" id="92028913"/>
<gene>
    <name evidence="2" type="ORF">J3D65DRAFT_410311</name>
</gene>
<evidence type="ECO:0008006" key="4">
    <source>
        <dbReference type="Google" id="ProtNLM"/>
    </source>
</evidence>
<feature type="compositionally biased region" description="Basic and acidic residues" evidence="1">
    <location>
        <begin position="362"/>
        <end position="376"/>
    </location>
</feature>
<sequence length="416" mass="45315">MASPPEDIELQVTEVGDSSDTSSETGEPVEGSASSSSDDEDDVSSQGESDGENSSSEDGSGASSSGDSPAPVAAVDKGKQRAGQPPKSILKKDKAKDRTDTASSEDRKPTKDTKHCARCGRPVKKSYLRKIDRPSNITNEQAVVKNTIHNLEVYATDDPVAMLCDRCGAAASKLDQYKSIAIEGQRLVRSPLTQTMSKSYAREVIAREKFLAALNEKSRRKQSSGKPATAATVSFTEPSRSGEVGVQSDDAASVVSSVSRVSIGSLPPPVDGVGAARPRRNFYRAERRHYVRGRWSWDAARDRGDLEDYDDSSDPSNAGESSAQGAAQGKSQEKKDDENSSRGWLDTSGRNVKYYEFYGTPKTKEDKEEEKKEKKEAKKAKSPQWLEPETHTIRRKRKGSLSAEAKYLVKAWCCFP</sequence>
<feature type="compositionally biased region" description="Basic and acidic residues" evidence="1">
    <location>
        <begin position="331"/>
        <end position="340"/>
    </location>
</feature>
<dbReference type="RefSeq" id="XP_066654667.1">
    <property type="nucleotide sequence ID" value="XM_066796007.1"/>
</dbReference>